<dbReference type="EMBL" id="JH816729">
    <property type="protein sequence ID" value="EKC35949.1"/>
    <property type="molecule type" value="Genomic_DNA"/>
</dbReference>
<feature type="region of interest" description="Disordered" evidence="1">
    <location>
        <begin position="107"/>
        <end position="134"/>
    </location>
</feature>
<feature type="compositionally biased region" description="Acidic residues" evidence="1">
    <location>
        <begin position="223"/>
        <end position="243"/>
    </location>
</feature>
<sequence>MENNISERISVGSRQTSITRTSQYSKHLAIETQSQSSESSRTSGYGSFTNGSVPNGHQISVASQSQYLLDGQDTDLIQSKGLVTSQLWRDCYFDSVHLNLEISGAINMDDRETQQESQEEMNESEASDRESEEIPEKIIIESGNTSGRSSAAIEISAEDMENGKDFDNEKEEDSSSVTLRQNESAYRSPITSLQPEPNEYEDDFENDSLSEEGSDTGRRQMAESDDDQDEDNIGSVSDGEDQDFTGVNLQNGHFILRDTERAPSSSTDELMAGYREGGSVVSDRFSDFSTQYNIQPHPTQPDSAPSPSRGSKFDRLRSAYTRPMKQRPPAHLPPQVERSRPSYGYYMDSDELEVRKGCQG</sequence>
<organism evidence="2">
    <name type="scientific">Magallana gigas</name>
    <name type="common">Pacific oyster</name>
    <name type="synonym">Crassostrea gigas</name>
    <dbReference type="NCBI Taxonomy" id="29159"/>
    <lineage>
        <taxon>Eukaryota</taxon>
        <taxon>Metazoa</taxon>
        <taxon>Spiralia</taxon>
        <taxon>Lophotrochozoa</taxon>
        <taxon>Mollusca</taxon>
        <taxon>Bivalvia</taxon>
        <taxon>Autobranchia</taxon>
        <taxon>Pteriomorphia</taxon>
        <taxon>Ostreida</taxon>
        <taxon>Ostreoidea</taxon>
        <taxon>Ostreidae</taxon>
        <taxon>Magallana</taxon>
    </lineage>
</organism>
<gene>
    <name evidence="2" type="ORF">CGI_10027505</name>
</gene>
<feature type="compositionally biased region" description="Polar residues" evidence="1">
    <location>
        <begin position="175"/>
        <end position="195"/>
    </location>
</feature>
<dbReference type="HOGENOM" id="CLU_769985_0_0_1"/>
<feature type="region of interest" description="Disordered" evidence="1">
    <location>
        <begin position="158"/>
        <end position="348"/>
    </location>
</feature>
<dbReference type="AlphaFoldDB" id="K1QXS0"/>
<feature type="compositionally biased region" description="Polar residues" evidence="1">
    <location>
        <begin position="1"/>
        <end position="25"/>
    </location>
</feature>
<protein>
    <submittedName>
        <fullName evidence="2">Uncharacterized protein</fullName>
    </submittedName>
</protein>
<feature type="compositionally biased region" description="Low complexity" evidence="1">
    <location>
        <begin position="31"/>
        <end position="47"/>
    </location>
</feature>
<evidence type="ECO:0000313" key="2">
    <source>
        <dbReference type="EMBL" id="EKC35949.1"/>
    </source>
</evidence>
<feature type="compositionally biased region" description="Acidic residues" evidence="1">
    <location>
        <begin position="198"/>
        <end position="214"/>
    </location>
</feature>
<reference evidence="2" key="1">
    <citation type="journal article" date="2012" name="Nature">
        <title>The oyster genome reveals stress adaptation and complexity of shell formation.</title>
        <authorList>
            <person name="Zhang G."/>
            <person name="Fang X."/>
            <person name="Guo X."/>
            <person name="Li L."/>
            <person name="Luo R."/>
            <person name="Xu F."/>
            <person name="Yang P."/>
            <person name="Zhang L."/>
            <person name="Wang X."/>
            <person name="Qi H."/>
            <person name="Xiong Z."/>
            <person name="Que H."/>
            <person name="Xie Y."/>
            <person name="Holland P.W."/>
            <person name="Paps J."/>
            <person name="Zhu Y."/>
            <person name="Wu F."/>
            <person name="Chen Y."/>
            <person name="Wang J."/>
            <person name="Peng C."/>
            <person name="Meng J."/>
            <person name="Yang L."/>
            <person name="Liu J."/>
            <person name="Wen B."/>
            <person name="Zhang N."/>
            <person name="Huang Z."/>
            <person name="Zhu Q."/>
            <person name="Feng Y."/>
            <person name="Mount A."/>
            <person name="Hedgecock D."/>
            <person name="Xu Z."/>
            <person name="Liu Y."/>
            <person name="Domazet-Loso T."/>
            <person name="Du Y."/>
            <person name="Sun X."/>
            <person name="Zhang S."/>
            <person name="Liu B."/>
            <person name="Cheng P."/>
            <person name="Jiang X."/>
            <person name="Li J."/>
            <person name="Fan D."/>
            <person name="Wang W."/>
            <person name="Fu W."/>
            <person name="Wang T."/>
            <person name="Wang B."/>
            <person name="Zhang J."/>
            <person name="Peng Z."/>
            <person name="Li Y."/>
            <person name="Li N."/>
            <person name="Wang J."/>
            <person name="Chen M."/>
            <person name="He Y."/>
            <person name="Tan F."/>
            <person name="Song X."/>
            <person name="Zheng Q."/>
            <person name="Huang R."/>
            <person name="Yang H."/>
            <person name="Du X."/>
            <person name="Chen L."/>
            <person name="Yang M."/>
            <person name="Gaffney P.M."/>
            <person name="Wang S."/>
            <person name="Luo L."/>
            <person name="She Z."/>
            <person name="Ming Y."/>
            <person name="Huang W."/>
            <person name="Zhang S."/>
            <person name="Huang B."/>
            <person name="Zhang Y."/>
            <person name="Qu T."/>
            <person name="Ni P."/>
            <person name="Miao G."/>
            <person name="Wang J."/>
            <person name="Wang Q."/>
            <person name="Steinberg C.E."/>
            <person name="Wang H."/>
            <person name="Li N."/>
            <person name="Qian L."/>
            <person name="Zhang G."/>
            <person name="Li Y."/>
            <person name="Yang H."/>
            <person name="Liu X."/>
            <person name="Wang J."/>
            <person name="Yin Y."/>
            <person name="Wang J."/>
        </authorList>
    </citation>
    <scope>NUCLEOTIDE SEQUENCE [LARGE SCALE GENOMIC DNA]</scope>
    <source>
        <strain evidence="2">05x7-T-G4-1.051#20</strain>
    </source>
</reference>
<dbReference type="InParanoid" id="K1QXS0"/>
<feature type="region of interest" description="Disordered" evidence="1">
    <location>
        <begin position="1"/>
        <end position="51"/>
    </location>
</feature>
<accession>K1QXS0</accession>
<name>K1QXS0_MAGGI</name>
<evidence type="ECO:0000256" key="1">
    <source>
        <dbReference type="SAM" id="MobiDB-lite"/>
    </source>
</evidence>
<feature type="compositionally biased region" description="Polar residues" evidence="1">
    <location>
        <begin position="287"/>
        <end position="309"/>
    </location>
</feature>
<proteinExistence type="predicted"/>